<evidence type="ECO:0000256" key="1">
    <source>
        <dbReference type="SAM" id="MobiDB-lite"/>
    </source>
</evidence>
<comment type="caution">
    <text evidence="2">The sequence shown here is derived from an EMBL/GenBank/DDBJ whole genome shotgun (WGS) entry which is preliminary data.</text>
</comment>
<gene>
    <name evidence="2" type="ORF">SRO942_LOCUS43790</name>
</gene>
<feature type="region of interest" description="Disordered" evidence="1">
    <location>
        <begin position="101"/>
        <end position="133"/>
    </location>
</feature>
<sequence length="133" mass="15240">MTTLTTNTVSKRKQRPYKRITESESEIVPRLYNELRKPSLVVENILSVGYGEMTTFYRSLPNKTSHARRINTTLQAAGKIVKDLLKFMPQSIDQVADEFSNETLDEQTQQQQTLTQSSSTFQPTQSQHLSDKD</sequence>
<feature type="compositionally biased region" description="Low complexity" evidence="1">
    <location>
        <begin position="107"/>
        <end position="127"/>
    </location>
</feature>
<proteinExistence type="predicted"/>
<reference evidence="2" key="1">
    <citation type="submission" date="2021-02" db="EMBL/GenBank/DDBJ databases">
        <authorList>
            <person name="Nowell W R."/>
        </authorList>
    </citation>
    <scope>NUCLEOTIDE SEQUENCE</scope>
</reference>
<dbReference type="Proteomes" id="UP000681722">
    <property type="component" value="Unassembled WGS sequence"/>
</dbReference>
<dbReference type="EMBL" id="CAJOBC010102497">
    <property type="protein sequence ID" value="CAF4480294.1"/>
    <property type="molecule type" value="Genomic_DNA"/>
</dbReference>
<protein>
    <submittedName>
        <fullName evidence="2">Uncharacterized protein</fullName>
    </submittedName>
</protein>
<accession>A0A8S2X5X9</accession>
<organism evidence="2 3">
    <name type="scientific">Didymodactylos carnosus</name>
    <dbReference type="NCBI Taxonomy" id="1234261"/>
    <lineage>
        <taxon>Eukaryota</taxon>
        <taxon>Metazoa</taxon>
        <taxon>Spiralia</taxon>
        <taxon>Gnathifera</taxon>
        <taxon>Rotifera</taxon>
        <taxon>Eurotatoria</taxon>
        <taxon>Bdelloidea</taxon>
        <taxon>Philodinida</taxon>
        <taxon>Philodinidae</taxon>
        <taxon>Didymodactylos</taxon>
    </lineage>
</organism>
<evidence type="ECO:0000313" key="3">
    <source>
        <dbReference type="Proteomes" id="UP000681722"/>
    </source>
</evidence>
<name>A0A8S2X5X9_9BILA</name>
<dbReference type="AlphaFoldDB" id="A0A8S2X5X9"/>
<evidence type="ECO:0000313" key="2">
    <source>
        <dbReference type="EMBL" id="CAF4480294.1"/>
    </source>
</evidence>